<evidence type="ECO:0000313" key="4">
    <source>
        <dbReference type="Proteomes" id="UP001580407"/>
    </source>
</evidence>
<dbReference type="Proteomes" id="UP001580407">
    <property type="component" value="Unassembled WGS sequence"/>
</dbReference>
<dbReference type="PANTHER" id="PTHR33542">
    <property type="entry name" value="SIROHYDROCHLORIN FERROCHELATASE, CHLOROPLASTIC"/>
    <property type="match status" value="1"/>
</dbReference>
<dbReference type="RefSeq" id="WP_375524763.1">
    <property type="nucleotide sequence ID" value="NZ_JBHILM010000007.1"/>
</dbReference>
<name>A0ABV5B5M4_9BACL</name>
<dbReference type="Pfam" id="PF01903">
    <property type="entry name" value="CbiX"/>
    <property type="match status" value="1"/>
</dbReference>
<keyword evidence="1" id="KW-0479">Metal-binding</keyword>
<evidence type="ECO:0000256" key="2">
    <source>
        <dbReference type="ARBA" id="ARBA00023239"/>
    </source>
</evidence>
<dbReference type="SUPFAM" id="SSF53800">
    <property type="entry name" value="Chelatase"/>
    <property type="match status" value="1"/>
</dbReference>
<evidence type="ECO:0000256" key="1">
    <source>
        <dbReference type="ARBA" id="ARBA00022723"/>
    </source>
</evidence>
<reference evidence="3 4" key="1">
    <citation type="submission" date="2024-09" db="EMBL/GenBank/DDBJ databases">
        <authorList>
            <person name="Ruan L."/>
        </authorList>
    </citation>
    <scope>NUCLEOTIDE SEQUENCE [LARGE SCALE GENOMIC DNA]</scope>
    <source>
        <strain evidence="3 4">D33</strain>
    </source>
</reference>
<keyword evidence="4" id="KW-1185">Reference proteome</keyword>
<dbReference type="InterPro" id="IPR050963">
    <property type="entry name" value="Sirohydro_Cobaltochel/CbiX"/>
</dbReference>
<dbReference type="PANTHER" id="PTHR33542:SF3">
    <property type="entry name" value="SIROHYDROCHLORIN FERROCHELATASE, CHLOROPLASTIC"/>
    <property type="match status" value="1"/>
</dbReference>
<keyword evidence="2" id="KW-0456">Lyase</keyword>
<organism evidence="3 4">
    <name type="scientific">Paenibacillus terreus</name>
    <dbReference type="NCBI Taxonomy" id="1387834"/>
    <lineage>
        <taxon>Bacteria</taxon>
        <taxon>Bacillati</taxon>
        <taxon>Bacillota</taxon>
        <taxon>Bacilli</taxon>
        <taxon>Bacillales</taxon>
        <taxon>Paenibacillaceae</taxon>
        <taxon>Paenibacillus</taxon>
    </lineage>
</organism>
<protein>
    <submittedName>
        <fullName evidence="3">Sirohydrochlorin chelatase</fullName>
    </submittedName>
</protein>
<dbReference type="Gene3D" id="3.40.50.1400">
    <property type="match status" value="2"/>
</dbReference>
<proteinExistence type="predicted"/>
<comment type="caution">
    <text evidence="3">The sequence shown here is derived from an EMBL/GenBank/DDBJ whole genome shotgun (WGS) entry which is preliminary data.</text>
</comment>
<gene>
    <name evidence="3" type="ORF">ACE3NQ_08630</name>
</gene>
<accession>A0ABV5B5M4</accession>
<dbReference type="InterPro" id="IPR002762">
    <property type="entry name" value="CbiX-like"/>
</dbReference>
<dbReference type="EMBL" id="JBHILM010000007">
    <property type="protein sequence ID" value="MFB5680973.1"/>
    <property type="molecule type" value="Genomic_DNA"/>
</dbReference>
<sequence>MKPGVLIISHGSPAPAWVQLVDEAAGQLQLPAGCPVAVSFLEHVEGRLIQDGIDRLEEAGATDLLVVPLFVSSGSTHVDEISYALGVKEVPEKETDLEPFRVRARVYFGTPIDHGPDVAALVWEKVRGMSQQPEREVVLLIGHGSVHDGFRQRWEQGMSSLAADVSEISGTECDYALLNPDNVRGKAEYWSRDKGYDVIVSPLFLSSGFFTAKVIPGRLDGLDYRYSGEALLPHPLLKTWMEHQISGLLRKAEGGEERQ</sequence>
<dbReference type="CDD" id="cd03416">
    <property type="entry name" value="CbiX_SirB_N"/>
    <property type="match status" value="1"/>
</dbReference>
<evidence type="ECO:0000313" key="3">
    <source>
        <dbReference type="EMBL" id="MFB5680973.1"/>
    </source>
</evidence>